<evidence type="ECO:0000313" key="1">
    <source>
        <dbReference type="EMBL" id="KAK9990737.1"/>
    </source>
</evidence>
<proteinExistence type="predicted"/>
<reference evidence="1 2" key="1">
    <citation type="submission" date="2024-01" db="EMBL/GenBank/DDBJ databases">
        <title>A telomere-to-telomere, gap-free genome of sweet tea (Lithocarpus litseifolius).</title>
        <authorList>
            <person name="Zhou J."/>
        </authorList>
    </citation>
    <scope>NUCLEOTIDE SEQUENCE [LARGE SCALE GENOMIC DNA]</scope>
    <source>
        <strain evidence="1">Zhou-2022a</strain>
        <tissue evidence="1">Leaf</tissue>
    </source>
</reference>
<protein>
    <submittedName>
        <fullName evidence="1">Uncharacterized protein</fullName>
    </submittedName>
</protein>
<organism evidence="1 2">
    <name type="scientific">Lithocarpus litseifolius</name>
    <dbReference type="NCBI Taxonomy" id="425828"/>
    <lineage>
        <taxon>Eukaryota</taxon>
        <taxon>Viridiplantae</taxon>
        <taxon>Streptophyta</taxon>
        <taxon>Embryophyta</taxon>
        <taxon>Tracheophyta</taxon>
        <taxon>Spermatophyta</taxon>
        <taxon>Magnoliopsida</taxon>
        <taxon>eudicotyledons</taxon>
        <taxon>Gunneridae</taxon>
        <taxon>Pentapetalae</taxon>
        <taxon>rosids</taxon>
        <taxon>fabids</taxon>
        <taxon>Fagales</taxon>
        <taxon>Fagaceae</taxon>
        <taxon>Lithocarpus</taxon>
    </lineage>
</organism>
<dbReference type="AlphaFoldDB" id="A0AAW2C039"/>
<accession>A0AAW2C039</accession>
<name>A0AAW2C039_9ROSI</name>
<keyword evidence="2" id="KW-1185">Reference proteome</keyword>
<gene>
    <name evidence="1" type="ORF">SO802_025722</name>
</gene>
<sequence>MVESGTSGFKSITDFSATLQEIDEAIHDNGGFRNSNEGNKMVNVGSDTKLVVMEMDFTSQREKQYEEDGPQEVGLKSKGTWTRMTRSKIESEKDVLEKKGPKRKLSSELVEVQILEQVKKHKLDDETKNFSTLLASEFGMAEVAGQPCQIQ</sequence>
<comment type="caution">
    <text evidence="1">The sequence shown here is derived from an EMBL/GenBank/DDBJ whole genome shotgun (WGS) entry which is preliminary data.</text>
</comment>
<dbReference type="Proteomes" id="UP001459277">
    <property type="component" value="Unassembled WGS sequence"/>
</dbReference>
<dbReference type="EMBL" id="JAZDWU010000009">
    <property type="protein sequence ID" value="KAK9990737.1"/>
    <property type="molecule type" value="Genomic_DNA"/>
</dbReference>
<evidence type="ECO:0000313" key="2">
    <source>
        <dbReference type="Proteomes" id="UP001459277"/>
    </source>
</evidence>